<dbReference type="Proteomes" id="UP000295511">
    <property type="component" value="Unassembled WGS sequence"/>
</dbReference>
<keyword evidence="2" id="KW-0808">Transferase</keyword>
<dbReference type="InterPro" id="IPR016181">
    <property type="entry name" value="Acyl_CoA_acyltransferase"/>
</dbReference>
<dbReference type="AlphaFoldDB" id="A0A4V2ZS41"/>
<dbReference type="PROSITE" id="PS51186">
    <property type="entry name" value="GNAT"/>
    <property type="match status" value="1"/>
</dbReference>
<dbReference type="GO" id="GO:0016747">
    <property type="term" value="F:acyltransferase activity, transferring groups other than amino-acyl groups"/>
    <property type="evidence" value="ECO:0007669"/>
    <property type="project" value="InterPro"/>
</dbReference>
<sequence length="217" mass="24377">MTTLEDVWPLFQLCLTTPRLVLRPVRDEDIPAYIEAAASGIHDPERTPFAVPWTDAAPEILPGNLARWIWQQRNECAPADWNIIFGVWTHEGNFLGTQCIGAKDFGTLRTVETGSWLRRSVQRRGFGHEMRAAVLLWAFDWLGAECALTGAVDWNGGSLGVSRRLGYVPNGEKRVTTRPGVVERELLLRLSPHDFRRPDWTLTIEGANETAAFLGLQ</sequence>
<dbReference type="SUPFAM" id="SSF55729">
    <property type="entry name" value="Acyl-CoA N-acyltransferases (Nat)"/>
    <property type="match status" value="1"/>
</dbReference>
<evidence type="ECO:0000313" key="2">
    <source>
        <dbReference type="EMBL" id="TDF91804.1"/>
    </source>
</evidence>
<proteinExistence type="predicted"/>
<accession>A0A4V2ZS41</accession>
<evidence type="ECO:0000313" key="3">
    <source>
        <dbReference type="Proteomes" id="UP000295511"/>
    </source>
</evidence>
<dbReference type="RefSeq" id="WP_133206002.1">
    <property type="nucleotide sequence ID" value="NZ_SMRU01000027.1"/>
</dbReference>
<dbReference type="OrthoDB" id="3466127at2"/>
<feature type="domain" description="N-acetyltransferase" evidence="1">
    <location>
        <begin position="20"/>
        <end position="189"/>
    </location>
</feature>
<dbReference type="Pfam" id="PF13302">
    <property type="entry name" value="Acetyltransf_3"/>
    <property type="match status" value="1"/>
</dbReference>
<organism evidence="2 3">
    <name type="scientific">Arthrobacter terricola</name>
    <dbReference type="NCBI Taxonomy" id="2547396"/>
    <lineage>
        <taxon>Bacteria</taxon>
        <taxon>Bacillati</taxon>
        <taxon>Actinomycetota</taxon>
        <taxon>Actinomycetes</taxon>
        <taxon>Micrococcales</taxon>
        <taxon>Micrococcaceae</taxon>
        <taxon>Arthrobacter</taxon>
    </lineage>
</organism>
<name>A0A4V2ZS41_9MICC</name>
<dbReference type="InterPro" id="IPR000182">
    <property type="entry name" value="GNAT_dom"/>
</dbReference>
<gene>
    <name evidence="2" type="ORF">E1809_20005</name>
</gene>
<dbReference type="Gene3D" id="3.40.630.30">
    <property type="match status" value="1"/>
</dbReference>
<dbReference type="EMBL" id="SMRU01000027">
    <property type="protein sequence ID" value="TDF91804.1"/>
    <property type="molecule type" value="Genomic_DNA"/>
</dbReference>
<keyword evidence="3" id="KW-1185">Reference proteome</keyword>
<evidence type="ECO:0000259" key="1">
    <source>
        <dbReference type="PROSITE" id="PS51186"/>
    </source>
</evidence>
<reference evidence="2 3" key="1">
    <citation type="submission" date="2019-03" db="EMBL/GenBank/DDBJ databases">
        <title>Whole genome sequence of Arthrobacter sp JH1-1.</title>
        <authorList>
            <person name="Trinh H.N."/>
        </authorList>
    </citation>
    <scope>NUCLEOTIDE SEQUENCE [LARGE SCALE GENOMIC DNA]</scope>
    <source>
        <strain evidence="2 3">JH1-1</strain>
    </source>
</reference>
<protein>
    <submittedName>
        <fullName evidence="2">N-acetyltransferase</fullName>
    </submittedName>
</protein>
<comment type="caution">
    <text evidence="2">The sequence shown here is derived from an EMBL/GenBank/DDBJ whole genome shotgun (WGS) entry which is preliminary data.</text>
</comment>